<dbReference type="Gene3D" id="3.30.43.10">
    <property type="entry name" value="Uridine Diphospho-n-acetylenolpyruvylglucosamine Reductase, domain 2"/>
    <property type="match status" value="1"/>
</dbReference>
<name>D3F7J1_CONWI</name>
<dbReference type="Gene3D" id="3.30.465.10">
    <property type="match status" value="1"/>
</dbReference>
<evidence type="ECO:0000313" key="7">
    <source>
        <dbReference type="EMBL" id="ADB50853.1"/>
    </source>
</evidence>
<dbReference type="STRING" id="469383.Cwoe_2430"/>
<dbReference type="InterPro" id="IPR016169">
    <property type="entry name" value="FAD-bd_PCMH_sub2"/>
</dbReference>
<comment type="cofactor">
    <cofactor evidence="1">
        <name>FAD</name>
        <dbReference type="ChEBI" id="CHEBI:57692"/>
    </cofactor>
</comment>
<proteinExistence type="inferred from homology"/>
<gene>
    <name evidence="7" type="ordered locus">Cwoe_2430</name>
</gene>
<dbReference type="PANTHER" id="PTHR42973:SF39">
    <property type="entry name" value="FAD-BINDING PCMH-TYPE DOMAIN-CONTAINING PROTEIN"/>
    <property type="match status" value="1"/>
</dbReference>
<dbReference type="InterPro" id="IPR036318">
    <property type="entry name" value="FAD-bd_PCMH-like_sf"/>
</dbReference>
<evidence type="ECO:0000259" key="6">
    <source>
        <dbReference type="PROSITE" id="PS51387"/>
    </source>
</evidence>
<feature type="domain" description="FAD-binding PCMH-type" evidence="6">
    <location>
        <begin position="30"/>
        <end position="198"/>
    </location>
</feature>
<keyword evidence="4" id="KW-0274">FAD</keyword>
<dbReference type="AlphaFoldDB" id="D3F7J1"/>
<dbReference type="Proteomes" id="UP000008229">
    <property type="component" value="Chromosome"/>
</dbReference>
<dbReference type="KEGG" id="cwo:Cwoe_2430"/>
<evidence type="ECO:0000256" key="5">
    <source>
        <dbReference type="ARBA" id="ARBA00023002"/>
    </source>
</evidence>
<dbReference type="HOGENOM" id="CLU_018354_10_0_11"/>
<dbReference type="GO" id="GO:0071949">
    <property type="term" value="F:FAD binding"/>
    <property type="evidence" value="ECO:0007669"/>
    <property type="project" value="InterPro"/>
</dbReference>
<reference evidence="8" key="2">
    <citation type="submission" date="2010-01" db="EMBL/GenBank/DDBJ databases">
        <title>The complete genome of Conexibacter woesei DSM 14684.</title>
        <authorList>
            <consortium name="US DOE Joint Genome Institute (JGI-PGF)"/>
            <person name="Lucas S."/>
            <person name="Copeland A."/>
            <person name="Lapidus A."/>
            <person name="Glavina del Rio T."/>
            <person name="Dalin E."/>
            <person name="Tice H."/>
            <person name="Bruce D."/>
            <person name="Goodwin L."/>
            <person name="Pitluck S."/>
            <person name="Kyrpides N."/>
            <person name="Mavromatis K."/>
            <person name="Ivanova N."/>
            <person name="Mikhailova N."/>
            <person name="Chertkov O."/>
            <person name="Brettin T."/>
            <person name="Detter J.C."/>
            <person name="Han C."/>
            <person name="Larimer F."/>
            <person name="Land M."/>
            <person name="Hauser L."/>
            <person name="Markowitz V."/>
            <person name="Cheng J.-F."/>
            <person name="Hugenholtz P."/>
            <person name="Woyke T."/>
            <person name="Wu D."/>
            <person name="Pukall R."/>
            <person name="Steenblock K."/>
            <person name="Schneider S."/>
            <person name="Klenk H.-P."/>
            <person name="Eisen J.A."/>
        </authorList>
    </citation>
    <scope>NUCLEOTIDE SEQUENCE [LARGE SCALE GENOMIC DNA]</scope>
    <source>
        <strain evidence="8">DSM 14684 / CIP 108061 / JCM 11494 / NBRC 100937 / ID131577</strain>
    </source>
</reference>
<dbReference type="EMBL" id="CP001854">
    <property type="protein sequence ID" value="ADB50853.1"/>
    <property type="molecule type" value="Genomic_DNA"/>
</dbReference>
<dbReference type="InterPro" id="IPR006094">
    <property type="entry name" value="Oxid_FAD_bind_N"/>
</dbReference>
<accession>D3F7J1</accession>
<keyword evidence="3" id="KW-0285">Flavoprotein</keyword>
<dbReference type="GO" id="GO:0016491">
    <property type="term" value="F:oxidoreductase activity"/>
    <property type="evidence" value="ECO:0007669"/>
    <property type="project" value="UniProtKB-KW"/>
</dbReference>
<evidence type="ECO:0000313" key="8">
    <source>
        <dbReference type="Proteomes" id="UP000008229"/>
    </source>
</evidence>
<evidence type="ECO:0000256" key="1">
    <source>
        <dbReference type="ARBA" id="ARBA00001974"/>
    </source>
</evidence>
<keyword evidence="5" id="KW-0560">Oxidoreductase</keyword>
<dbReference type="SUPFAM" id="SSF56176">
    <property type="entry name" value="FAD-binding/transporter-associated domain-like"/>
    <property type="match status" value="1"/>
</dbReference>
<dbReference type="InterPro" id="IPR006093">
    <property type="entry name" value="Oxy_OxRdtase_FAD_BS"/>
</dbReference>
<dbReference type="InterPro" id="IPR016167">
    <property type="entry name" value="FAD-bd_PCMH_sub1"/>
</dbReference>
<organism evidence="7 8">
    <name type="scientific">Conexibacter woesei (strain DSM 14684 / CCUG 47730 / CIP 108061 / JCM 11494 / NBRC 100937 / ID131577)</name>
    <dbReference type="NCBI Taxonomy" id="469383"/>
    <lineage>
        <taxon>Bacteria</taxon>
        <taxon>Bacillati</taxon>
        <taxon>Actinomycetota</taxon>
        <taxon>Thermoleophilia</taxon>
        <taxon>Solirubrobacterales</taxon>
        <taxon>Conexibacteraceae</taxon>
        <taxon>Conexibacter</taxon>
    </lineage>
</organism>
<dbReference type="RefSeq" id="WP_012933904.1">
    <property type="nucleotide sequence ID" value="NC_013739.1"/>
</dbReference>
<comment type="similarity">
    <text evidence="2">Belongs to the oxygen-dependent FAD-linked oxidoreductase family.</text>
</comment>
<dbReference type="Pfam" id="PF01565">
    <property type="entry name" value="FAD_binding_4"/>
    <property type="match status" value="1"/>
</dbReference>
<dbReference type="PANTHER" id="PTHR42973">
    <property type="entry name" value="BINDING OXIDOREDUCTASE, PUTATIVE (AFU_ORTHOLOGUE AFUA_1G17690)-RELATED"/>
    <property type="match status" value="1"/>
</dbReference>
<evidence type="ECO:0000256" key="2">
    <source>
        <dbReference type="ARBA" id="ARBA00005466"/>
    </source>
</evidence>
<dbReference type="PROSITE" id="PS51387">
    <property type="entry name" value="FAD_PCMH"/>
    <property type="match status" value="1"/>
</dbReference>
<dbReference type="eggNOG" id="COG0277">
    <property type="taxonomic scope" value="Bacteria"/>
</dbReference>
<sequence>MVSRIRVSEIQLTPGDAGFDAEIAPFNRAIAHRPALAVGAACASDVAAAVTLAASEALPVTVQATGHGAVMAADGGLLISTRRMRGLSIDAHARRARVEAGLRWGEIVRETAKLGLAPLNGSSATVGAVGYLTGGGLGPLSRAHGLAVDHVRAFDLVTPDGRLRRVDAESEPELFWAVRGGKANFGVVTAAEIDLFPVARLYGGGLYFPAAAIPALLARYQEWVAELPEQAYAAFALLRLPRLPHVHELLGGRLVGHLRVAHLGSAEQAERDLAPMRAVARPLLDTVREMGYDEIATVHHEPDHPVPSWGRGALVRELTPAAAQALSAAAGPDSDSPLTVVELRPLGGAVARAPERPSAVDRRDAAFTLNVLGPLRPDVRDVVPAAGERVLAAMAPWLTGGSLINFQGSAVAPDQVAAAWTPETFARLSRLKREVDPHHLFRTGHVIVPGAHDTDQEHR</sequence>
<protein>
    <submittedName>
        <fullName evidence="7">FAD linked oxidase domain protein</fullName>
    </submittedName>
</protein>
<dbReference type="InterPro" id="IPR050416">
    <property type="entry name" value="FAD-linked_Oxidoreductase"/>
</dbReference>
<evidence type="ECO:0000256" key="4">
    <source>
        <dbReference type="ARBA" id="ARBA00022827"/>
    </source>
</evidence>
<evidence type="ECO:0000256" key="3">
    <source>
        <dbReference type="ARBA" id="ARBA00022630"/>
    </source>
</evidence>
<dbReference type="PROSITE" id="PS00862">
    <property type="entry name" value="OX2_COVAL_FAD"/>
    <property type="match status" value="1"/>
</dbReference>
<reference evidence="7 8" key="1">
    <citation type="journal article" date="2010" name="Stand. Genomic Sci.">
        <title>Complete genome sequence of Conexibacter woesei type strain (ID131577).</title>
        <authorList>
            <person name="Pukall R."/>
            <person name="Lapidus A."/>
            <person name="Glavina Del Rio T."/>
            <person name="Copeland A."/>
            <person name="Tice H."/>
            <person name="Cheng J.-F."/>
            <person name="Lucas S."/>
            <person name="Chen F."/>
            <person name="Nolan M."/>
            <person name="Bruce D."/>
            <person name="Goodwin L."/>
            <person name="Pitluck S."/>
            <person name="Mavromatis K."/>
            <person name="Ivanova N."/>
            <person name="Ovchinnikova G."/>
            <person name="Pati A."/>
            <person name="Chen A."/>
            <person name="Palaniappan K."/>
            <person name="Land M."/>
            <person name="Hauser L."/>
            <person name="Chang Y.-J."/>
            <person name="Jeffries C.D."/>
            <person name="Chain P."/>
            <person name="Meincke L."/>
            <person name="Sims D."/>
            <person name="Brettin T."/>
            <person name="Detter J.C."/>
            <person name="Rohde M."/>
            <person name="Goeker M."/>
            <person name="Bristow J."/>
            <person name="Eisen J.A."/>
            <person name="Markowitz V."/>
            <person name="Kyrpides N.C."/>
            <person name="Klenk H.-P."/>
            <person name="Hugenholtz P."/>
        </authorList>
    </citation>
    <scope>NUCLEOTIDE SEQUENCE [LARGE SCALE GENOMIC DNA]</scope>
    <source>
        <strain evidence="8">DSM 14684 / CIP 108061 / JCM 11494 / NBRC 100937 / ID131577</strain>
    </source>
</reference>
<dbReference type="InterPro" id="IPR016166">
    <property type="entry name" value="FAD-bd_PCMH"/>
</dbReference>
<dbReference type="Gene3D" id="3.40.462.20">
    <property type="match status" value="1"/>
</dbReference>
<keyword evidence="8" id="KW-1185">Reference proteome</keyword>
<dbReference type="OrthoDB" id="5169292at2"/>